<evidence type="ECO:0000256" key="8">
    <source>
        <dbReference type="ARBA" id="ARBA00023204"/>
    </source>
</evidence>
<keyword evidence="8" id="KW-0234">DNA repair</keyword>
<evidence type="ECO:0000313" key="11">
    <source>
        <dbReference type="EMBL" id="ANB13737.1"/>
    </source>
</evidence>
<dbReference type="GeneID" id="30036839"/>
<dbReference type="GO" id="GO:0000262">
    <property type="term" value="C:mitochondrial chromosome"/>
    <property type="evidence" value="ECO:0007669"/>
    <property type="project" value="InterPro"/>
</dbReference>
<feature type="compositionally biased region" description="Low complexity" evidence="10">
    <location>
        <begin position="38"/>
        <end position="49"/>
    </location>
</feature>
<dbReference type="PANTHER" id="PTHR31404">
    <property type="entry name" value="MITOCHONDRIAL GENOME MAINTENANCE PROTEIN MGM101"/>
    <property type="match status" value="1"/>
</dbReference>
<dbReference type="GO" id="GO:0036297">
    <property type="term" value="P:interstrand cross-link repair"/>
    <property type="evidence" value="ECO:0007669"/>
    <property type="project" value="EnsemblFungi"/>
</dbReference>
<evidence type="ECO:0000256" key="7">
    <source>
        <dbReference type="ARBA" id="ARBA00023128"/>
    </source>
</evidence>
<evidence type="ECO:0000256" key="2">
    <source>
        <dbReference type="ARBA" id="ARBA00007053"/>
    </source>
</evidence>
<organism evidence="11 12">
    <name type="scientific">Sugiyamaella lignohabitans</name>
    <dbReference type="NCBI Taxonomy" id="796027"/>
    <lineage>
        <taxon>Eukaryota</taxon>
        <taxon>Fungi</taxon>
        <taxon>Dikarya</taxon>
        <taxon>Ascomycota</taxon>
        <taxon>Saccharomycotina</taxon>
        <taxon>Dipodascomycetes</taxon>
        <taxon>Dipodascales</taxon>
        <taxon>Trichomonascaceae</taxon>
        <taxon>Sugiyamaella</taxon>
    </lineage>
</organism>
<sequence length="370" mass="39395">MISRFRGGSATTGFVRGLKTATSYKSSVAVASRPVKSPAATRAMAPAATVRSGSGYSSARKSPAAGSGSSSSARYATAATSRSTRTATSRTKTAAAAPAATSAPAIDPAIFEGSSVGPSSGTIHSSKKSSSATPAEPLASNTIDSSGSASSAPPTFASSPTSTTSSAANSAATRNSSPHIDLAATNSWTEFDDSPVDEGVENGENWTRSFRGLGSEPFASHVTDTLLAELKPEEIEITPDGLLFLPEIRYRRVLNRAFGPGGWGLAPRSKTLVTAKSVSREYALICHGRLVAIARGEQDYFDPNGITTAMEGCKSNAMMRCCKDLGIASELWDPFFIRDFKTKYCEQKYFEKKRRMVWKRKDREWEYPYK</sequence>
<dbReference type="KEGG" id="slb:AWJ20_4681"/>
<evidence type="ECO:0000256" key="6">
    <source>
        <dbReference type="ARBA" id="ARBA00023125"/>
    </source>
</evidence>
<evidence type="ECO:0000313" key="12">
    <source>
        <dbReference type="Proteomes" id="UP000189580"/>
    </source>
</evidence>
<keyword evidence="5" id="KW-0809">Transit peptide</keyword>
<feature type="region of interest" description="Disordered" evidence="10">
    <location>
        <begin position="186"/>
        <end position="205"/>
    </location>
</feature>
<keyword evidence="7" id="KW-0496">Mitochondrion</keyword>
<reference evidence="11 12" key="1">
    <citation type="submission" date="2016-02" db="EMBL/GenBank/DDBJ databases">
        <title>Complete genome sequence and transcriptome regulation of the pentose utilising yeast Sugiyamaella lignohabitans.</title>
        <authorList>
            <person name="Bellasio M."/>
            <person name="Peymann A."/>
            <person name="Valli M."/>
            <person name="Sipitzky M."/>
            <person name="Graf A."/>
            <person name="Sauer M."/>
            <person name="Marx H."/>
            <person name="Mattanovich D."/>
        </authorList>
    </citation>
    <scope>NUCLEOTIDE SEQUENCE [LARGE SCALE GENOMIC DNA]</scope>
    <source>
        <strain evidence="11 12">CBS 10342</strain>
    </source>
</reference>
<gene>
    <name evidence="11" type="primary">MGM101</name>
    <name evidence="11" type="ORF">AWJ20_4681</name>
</gene>
<keyword evidence="6" id="KW-0238">DNA-binding</keyword>
<feature type="compositionally biased region" description="Acidic residues" evidence="10">
    <location>
        <begin position="190"/>
        <end position="201"/>
    </location>
</feature>
<evidence type="ECO:0000256" key="5">
    <source>
        <dbReference type="ARBA" id="ARBA00022946"/>
    </source>
</evidence>
<evidence type="ECO:0000256" key="10">
    <source>
        <dbReference type="SAM" id="MobiDB-lite"/>
    </source>
</evidence>
<dbReference type="EMBL" id="CP014502">
    <property type="protein sequence ID" value="ANB13737.1"/>
    <property type="molecule type" value="Genomic_DNA"/>
</dbReference>
<accession>A0A161HKT6</accession>
<dbReference type="PANTHER" id="PTHR31404:SF0">
    <property type="entry name" value="MITOCHONDRIAL GENOME MAINTENANCE PROTEIN MGM101"/>
    <property type="match status" value="1"/>
</dbReference>
<protein>
    <recommendedName>
        <fullName evidence="3">Mitochondrial genome maintenance protein MGM101</fullName>
    </recommendedName>
</protein>
<keyword evidence="12" id="KW-1185">Reference proteome</keyword>
<dbReference type="RefSeq" id="XP_018736214.1">
    <property type="nucleotide sequence ID" value="XM_018881769.1"/>
</dbReference>
<dbReference type="AlphaFoldDB" id="A0A161HKT6"/>
<comment type="subcellular location">
    <subcellularLocation>
        <location evidence="1">Mitochondrion matrix</location>
        <location evidence="1">Mitochondrion nucleoid</location>
    </subcellularLocation>
</comment>
<feature type="region of interest" description="Disordered" evidence="10">
    <location>
        <begin position="31"/>
        <end position="180"/>
    </location>
</feature>
<evidence type="ECO:0000256" key="1">
    <source>
        <dbReference type="ARBA" id="ARBA00004436"/>
    </source>
</evidence>
<dbReference type="GO" id="GO:0000725">
    <property type="term" value="P:recombinational repair"/>
    <property type="evidence" value="ECO:0007669"/>
    <property type="project" value="EnsemblFungi"/>
</dbReference>
<evidence type="ECO:0000256" key="4">
    <source>
        <dbReference type="ARBA" id="ARBA00022763"/>
    </source>
</evidence>
<dbReference type="Proteomes" id="UP000189580">
    <property type="component" value="Chromosome d"/>
</dbReference>
<keyword evidence="9" id="KW-1135">Mitochondrion nucleoid</keyword>
<dbReference type="Pfam" id="PF06420">
    <property type="entry name" value="Mgm101p"/>
    <property type="match status" value="1"/>
</dbReference>
<dbReference type="GO" id="GO:0003697">
    <property type="term" value="F:single-stranded DNA binding"/>
    <property type="evidence" value="ECO:0007669"/>
    <property type="project" value="EnsemblFungi"/>
</dbReference>
<evidence type="ECO:0000256" key="3">
    <source>
        <dbReference type="ARBA" id="ARBA00013628"/>
    </source>
</evidence>
<evidence type="ECO:0000256" key="9">
    <source>
        <dbReference type="ARBA" id="ARBA00023271"/>
    </source>
</evidence>
<comment type="similarity">
    <text evidence="2">Belongs to the MGM101 family.</text>
</comment>
<keyword evidence="4" id="KW-0227">DNA damage</keyword>
<dbReference type="InterPro" id="IPR009446">
    <property type="entry name" value="Mgm101"/>
</dbReference>
<feature type="compositionally biased region" description="Low complexity" evidence="10">
    <location>
        <begin position="57"/>
        <end position="105"/>
    </location>
</feature>
<proteinExistence type="inferred from homology"/>
<feature type="compositionally biased region" description="Low complexity" evidence="10">
    <location>
        <begin position="139"/>
        <end position="178"/>
    </location>
</feature>
<name>A0A161HKT6_9ASCO</name>
<dbReference type="OrthoDB" id="17164at2759"/>